<dbReference type="SUPFAM" id="SSF53335">
    <property type="entry name" value="S-adenosyl-L-methionine-dependent methyltransferases"/>
    <property type="match status" value="1"/>
</dbReference>
<name>A8MG14_ALKOO</name>
<dbReference type="EMBL" id="CP000853">
    <property type="protein sequence ID" value="ABW18552.1"/>
    <property type="molecule type" value="Genomic_DNA"/>
</dbReference>
<dbReference type="GO" id="GO:0016740">
    <property type="term" value="F:transferase activity"/>
    <property type="evidence" value="ECO:0007669"/>
    <property type="project" value="UniProtKB-KW"/>
</dbReference>
<dbReference type="PANTHER" id="PTHR43861">
    <property type="entry name" value="TRANS-ACONITATE 2-METHYLTRANSFERASE-RELATED"/>
    <property type="match status" value="1"/>
</dbReference>
<dbReference type="Proteomes" id="UP000000269">
    <property type="component" value="Chromosome"/>
</dbReference>
<evidence type="ECO:0000256" key="1">
    <source>
        <dbReference type="ARBA" id="ARBA00022679"/>
    </source>
</evidence>
<keyword evidence="1" id="KW-0808">Transferase</keyword>
<evidence type="ECO:0000259" key="2">
    <source>
        <dbReference type="Pfam" id="PF03848"/>
    </source>
</evidence>
<feature type="domain" description="Tellurite resistance methyltransferase TehB-like" evidence="2">
    <location>
        <begin position="21"/>
        <end position="95"/>
    </location>
</feature>
<gene>
    <name evidence="3" type="ordered locus">Clos_1005</name>
</gene>
<dbReference type="InterPro" id="IPR015985">
    <property type="entry name" value="TehB-like_dom"/>
</dbReference>
<evidence type="ECO:0000313" key="3">
    <source>
        <dbReference type="EMBL" id="ABW18552.1"/>
    </source>
</evidence>
<reference evidence="4" key="1">
    <citation type="submission" date="2007-10" db="EMBL/GenBank/DDBJ databases">
        <title>Complete genome of Alkaliphilus oremlandii OhILAs.</title>
        <authorList>
            <person name="Copeland A."/>
            <person name="Lucas S."/>
            <person name="Lapidus A."/>
            <person name="Barry K."/>
            <person name="Detter J.C."/>
            <person name="Glavina del Rio T."/>
            <person name="Hammon N."/>
            <person name="Israni S."/>
            <person name="Dalin E."/>
            <person name="Tice H."/>
            <person name="Pitluck S."/>
            <person name="Chain P."/>
            <person name="Malfatti S."/>
            <person name="Shin M."/>
            <person name="Vergez L."/>
            <person name="Schmutz J."/>
            <person name="Larimer F."/>
            <person name="Land M."/>
            <person name="Hauser L."/>
            <person name="Kyrpides N."/>
            <person name="Mikhailova N."/>
            <person name="Stolz J.F."/>
            <person name="Dawson A."/>
            <person name="Fisher E."/>
            <person name="Crable B."/>
            <person name="Perera E."/>
            <person name="Lisak J."/>
            <person name="Ranganathan M."/>
            <person name="Basu P."/>
            <person name="Richardson P."/>
        </authorList>
    </citation>
    <scope>NUCLEOTIDE SEQUENCE [LARGE SCALE GENOMIC DNA]</scope>
    <source>
        <strain evidence="4">OhILAs</strain>
    </source>
</reference>
<proteinExistence type="predicted"/>
<dbReference type="OrthoDB" id="9804312at2"/>
<keyword evidence="4" id="KW-1185">Reference proteome</keyword>
<accession>A8MG14</accession>
<sequence length="188" mass="21823">MEYMGDEKYWNSRFEERENTLAGPEEDLVENIQFFKKGSTLDIACGDGRNTLFLLQNNFKVTSIDFSTKALERLEKFVTEKSYEVKTGQVDLSAPNALKGIGVFDNIVVNHYRLSRENLDTIKDHISDQGVLFVSGHGHKNKPNERFRAEDFIQDTDFDGLKDSFELIKYKEEENQRGFLVTYIFQKK</sequence>
<dbReference type="HOGENOM" id="CLU_056435_5_3_9"/>
<dbReference type="CDD" id="cd02440">
    <property type="entry name" value="AdoMet_MTases"/>
    <property type="match status" value="1"/>
</dbReference>
<dbReference type="eggNOG" id="COG2227">
    <property type="taxonomic scope" value="Bacteria"/>
</dbReference>
<dbReference type="Pfam" id="PF03848">
    <property type="entry name" value="TehB"/>
    <property type="match status" value="1"/>
</dbReference>
<dbReference type="STRING" id="350688.Clos_1005"/>
<dbReference type="PANTHER" id="PTHR43861:SF3">
    <property type="entry name" value="PUTATIVE (AFU_ORTHOLOGUE AFUA_2G14390)-RELATED"/>
    <property type="match status" value="1"/>
</dbReference>
<dbReference type="AlphaFoldDB" id="A8MG14"/>
<evidence type="ECO:0000313" key="4">
    <source>
        <dbReference type="Proteomes" id="UP000000269"/>
    </source>
</evidence>
<dbReference type="RefSeq" id="WP_012158864.1">
    <property type="nucleotide sequence ID" value="NC_009922.1"/>
</dbReference>
<organism evidence="3 4">
    <name type="scientific">Alkaliphilus oremlandii (strain OhILAs)</name>
    <name type="common">Clostridium oremlandii (strain OhILAs)</name>
    <dbReference type="NCBI Taxonomy" id="350688"/>
    <lineage>
        <taxon>Bacteria</taxon>
        <taxon>Bacillati</taxon>
        <taxon>Bacillota</taxon>
        <taxon>Clostridia</taxon>
        <taxon>Peptostreptococcales</taxon>
        <taxon>Natronincolaceae</taxon>
        <taxon>Alkaliphilus</taxon>
    </lineage>
</organism>
<dbReference type="InterPro" id="IPR029063">
    <property type="entry name" value="SAM-dependent_MTases_sf"/>
</dbReference>
<dbReference type="Gene3D" id="3.40.50.150">
    <property type="entry name" value="Vaccinia Virus protein VP39"/>
    <property type="match status" value="1"/>
</dbReference>
<protein>
    <submittedName>
        <fullName evidence="3">Tellurite resistance protein TehB</fullName>
    </submittedName>
</protein>
<dbReference type="KEGG" id="aoe:Clos_1005"/>